<name>A0ABP6C3N8_9ACTN</name>
<keyword evidence="5" id="KW-1185">Reference proteome</keyword>
<sequence length="305" mass="34719">MRLEHRAFIYGELQQLLDTAVPWLREGLEQDDEVVVVIRESGMSPLRDELGADAKQIRFAASEDFYEHPVRTLRDYHAIVQNALPRTVRALAEPVWRDQDSRQTREWARYESLINVAFRDSGASALCPYDETALPHEIIEQARRTHPMIAHDSGTRANGAYVQPVEFGHACDSMIRFERPRHAEYRTIESDDLHDLRFFVGQRALGHGLGATVARTLVTAVNEVATNAVRHGTPPMGLWLWSDDDEFVCEIGDNGFWRPDPLAGFVPPESALQRGFGLWTVRLLVDLVELKAGWDGTFVRLHVRR</sequence>
<comment type="caution">
    <text evidence="4">The sequence shown here is derived from an EMBL/GenBank/DDBJ whole genome shotgun (WGS) entry which is preliminary data.</text>
</comment>
<dbReference type="Proteomes" id="UP001501509">
    <property type="component" value="Unassembled WGS sequence"/>
</dbReference>
<dbReference type="PANTHER" id="PTHR35526:SF3">
    <property type="entry name" value="ANTI-SIGMA-F FACTOR RSBW"/>
    <property type="match status" value="1"/>
</dbReference>
<dbReference type="RefSeq" id="WP_344541930.1">
    <property type="nucleotide sequence ID" value="NZ_BAAATD010000004.1"/>
</dbReference>
<dbReference type="SUPFAM" id="SSF55874">
    <property type="entry name" value="ATPase domain of HSP90 chaperone/DNA topoisomerase II/histidine kinase"/>
    <property type="match status" value="1"/>
</dbReference>
<dbReference type="InterPro" id="IPR050267">
    <property type="entry name" value="Anti-sigma-factor_SerPK"/>
</dbReference>
<dbReference type="Pfam" id="PF13581">
    <property type="entry name" value="HATPase_c_2"/>
    <property type="match status" value="1"/>
</dbReference>
<accession>A0ABP6C3N8</accession>
<dbReference type="CDD" id="cd16936">
    <property type="entry name" value="HATPase_RsbW-like"/>
    <property type="match status" value="1"/>
</dbReference>
<feature type="domain" description="Histidine kinase/HSP90-like ATPase" evidence="2">
    <location>
        <begin position="194"/>
        <end position="301"/>
    </location>
</feature>
<feature type="domain" description="MEDS" evidence="3">
    <location>
        <begin position="5"/>
        <end position="147"/>
    </location>
</feature>
<organism evidence="4 5">
    <name type="scientific">Actinomadura fulvescens</name>
    <dbReference type="NCBI Taxonomy" id="46160"/>
    <lineage>
        <taxon>Bacteria</taxon>
        <taxon>Bacillati</taxon>
        <taxon>Actinomycetota</taxon>
        <taxon>Actinomycetes</taxon>
        <taxon>Streptosporangiales</taxon>
        <taxon>Thermomonosporaceae</taxon>
        <taxon>Actinomadura</taxon>
    </lineage>
</organism>
<dbReference type="NCBIfam" id="NF041045">
    <property type="entry name" value="RsbA_anti_sig"/>
    <property type="match status" value="1"/>
</dbReference>
<keyword evidence="4" id="KW-0418">Kinase</keyword>
<dbReference type="InterPro" id="IPR047718">
    <property type="entry name" value="RsbA-like_anti_sig"/>
</dbReference>
<keyword evidence="4" id="KW-0808">Transferase</keyword>
<dbReference type="Gene3D" id="3.30.565.10">
    <property type="entry name" value="Histidine kinase-like ATPase, C-terminal domain"/>
    <property type="match status" value="1"/>
</dbReference>
<dbReference type="PANTHER" id="PTHR35526">
    <property type="entry name" value="ANTI-SIGMA-F FACTOR RSBW-RELATED"/>
    <property type="match status" value="1"/>
</dbReference>
<proteinExistence type="predicted"/>
<evidence type="ECO:0000256" key="1">
    <source>
        <dbReference type="ARBA" id="ARBA00022527"/>
    </source>
</evidence>
<keyword evidence="1" id="KW-0723">Serine/threonine-protein kinase</keyword>
<evidence type="ECO:0000313" key="4">
    <source>
        <dbReference type="EMBL" id="GAA2597641.1"/>
    </source>
</evidence>
<dbReference type="InterPro" id="IPR025847">
    <property type="entry name" value="MEDS_domain"/>
</dbReference>
<dbReference type="InterPro" id="IPR036890">
    <property type="entry name" value="HATPase_C_sf"/>
</dbReference>
<dbReference type="EMBL" id="BAAATD010000004">
    <property type="protein sequence ID" value="GAA2597641.1"/>
    <property type="molecule type" value="Genomic_DNA"/>
</dbReference>
<reference evidence="5" key="1">
    <citation type="journal article" date="2019" name="Int. J. Syst. Evol. Microbiol.">
        <title>The Global Catalogue of Microorganisms (GCM) 10K type strain sequencing project: providing services to taxonomists for standard genome sequencing and annotation.</title>
        <authorList>
            <consortium name="The Broad Institute Genomics Platform"/>
            <consortium name="The Broad Institute Genome Sequencing Center for Infectious Disease"/>
            <person name="Wu L."/>
            <person name="Ma J."/>
        </authorList>
    </citation>
    <scope>NUCLEOTIDE SEQUENCE [LARGE SCALE GENOMIC DNA]</scope>
    <source>
        <strain evidence="5">JCM 6833</strain>
    </source>
</reference>
<dbReference type="GO" id="GO:0016301">
    <property type="term" value="F:kinase activity"/>
    <property type="evidence" value="ECO:0007669"/>
    <property type="project" value="UniProtKB-KW"/>
</dbReference>
<dbReference type="Pfam" id="PF14417">
    <property type="entry name" value="MEDS"/>
    <property type="match status" value="1"/>
</dbReference>
<evidence type="ECO:0000259" key="3">
    <source>
        <dbReference type="Pfam" id="PF14417"/>
    </source>
</evidence>
<evidence type="ECO:0000313" key="5">
    <source>
        <dbReference type="Proteomes" id="UP001501509"/>
    </source>
</evidence>
<evidence type="ECO:0000259" key="2">
    <source>
        <dbReference type="Pfam" id="PF13581"/>
    </source>
</evidence>
<dbReference type="InterPro" id="IPR003594">
    <property type="entry name" value="HATPase_dom"/>
</dbReference>
<protein>
    <submittedName>
        <fullName evidence="4">Sensor histidine kinase</fullName>
    </submittedName>
</protein>
<gene>
    <name evidence="4" type="ORF">GCM10010411_33940</name>
</gene>